<keyword evidence="5" id="KW-1185">Reference proteome</keyword>
<proteinExistence type="predicted"/>
<dbReference type="PROSITE" id="PS50292">
    <property type="entry name" value="PEROXIDASE_3"/>
    <property type="match status" value="1"/>
</dbReference>
<evidence type="ECO:0000256" key="2">
    <source>
        <dbReference type="ARBA" id="ARBA00022525"/>
    </source>
</evidence>
<dbReference type="InterPro" id="IPR037120">
    <property type="entry name" value="Haem_peroxidase_sf_animal"/>
</dbReference>
<dbReference type="GO" id="GO:0005576">
    <property type="term" value="C:extracellular region"/>
    <property type="evidence" value="ECO:0007669"/>
    <property type="project" value="UniProtKB-SubCell"/>
</dbReference>
<dbReference type="AlphaFoldDB" id="A0AA36BPU0"/>
<comment type="subcellular location">
    <subcellularLocation>
        <location evidence="1">Secreted</location>
    </subcellularLocation>
</comment>
<accession>A0AA36BPU0</accession>
<dbReference type="GO" id="GO:0004601">
    <property type="term" value="F:peroxidase activity"/>
    <property type="evidence" value="ECO:0007669"/>
    <property type="project" value="UniProtKB-KW"/>
</dbReference>
<keyword evidence="3" id="KW-0325">Glycoprotein</keyword>
<dbReference type="GO" id="GO:0006979">
    <property type="term" value="P:response to oxidative stress"/>
    <property type="evidence" value="ECO:0007669"/>
    <property type="project" value="InterPro"/>
</dbReference>
<dbReference type="PANTHER" id="PTHR11475:SF4">
    <property type="entry name" value="CHORION PEROXIDASE"/>
    <property type="match status" value="1"/>
</dbReference>
<dbReference type="GO" id="GO:0020037">
    <property type="term" value="F:heme binding"/>
    <property type="evidence" value="ECO:0007669"/>
    <property type="project" value="InterPro"/>
</dbReference>
<protein>
    <submittedName>
        <fullName evidence="4">Chorion peroxidase-like isoform X2</fullName>
    </submittedName>
</protein>
<dbReference type="InterPro" id="IPR019791">
    <property type="entry name" value="Haem_peroxidase_animal"/>
</dbReference>
<reference evidence="4" key="1">
    <citation type="submission" date="2023-08" db="EMBL/GenBank/DDBJ databases">
        <authorList>
            <person name="Alioto T."/>
            <person name="Alioto T."/>
            <person name="Gomez Garrido J."/>
        </authorList>
    </citation>
    <scope>NUCLEOTIDE SEQUENCE</scope>
</reference>
<dbReference type="InterPro" id="IPR010255">
    <property type="entry name" value="Haem_peroxidase_sf"/>
</dbReference>
<dbReference type="SUPFAM" id="SSF48113">
    <property type="entry name" value="Heme-dependent peroxidases"/>
    <property type="match status" value="1"/>
</dbReference>
<evidence type="ECO:0000256" key="1">
    <source>
        <dbReference type="ARBA" id="ARBA00004613"/>
    </source>
</evidence>
<sequence>MNISVNNPYVYFRYVTDELTNKYLENIPGTGIDLAADLIQRGRDHGIMSYPMWTIKTGEPHWSNFKSLTSHSTDNQARLSQMYRNIYDIDLWTAGISEIPVLGGKVGLTFGKIIAEQFQVLKKGDRFWYENNDKGAFSKASGNQESFTHGNLMSKHTHNRNSEKQFCCSESEQPIGKLWDPG</sequence>
<organism evidence="4 5">
    <name type="scientific">Octopus vulgaris</name>
    <name type="common">Common octopus</name>
    <dbReference type="NCBI Taxonomy" id="6645"/>
    <lineage>
        <taxon>Eukaryota</taxon>
        <taxon>Metazoa</taxon>
        <taxon>Spiralia</taxon>
        <taxon>Lophotrochozoa</taxon>
        <taxon>Mollusca</taxon>
        <taxon>Cephalopoda</taxon>
        <taxon>Coleoidea</taxon>
        <taxon>Octopodiformes</taxon>
        <taxon>Octopoda</taxon>
        <taxon>Incirrata</taxon>
        <taxon>Octopodidae</taxon>
        <taxon>Octopus</taxon>
    </lineage>
</organism>
<dbReference type="PANTHER" id="PTHR11475">
    <property type="entry name" value="OXIDASE/PEROXIDASE"/>
    <property type="match status" value="1"/>
</dbReference>
<evidence type="ECO:0000313" key="5">
    <source>
        <dbReference type="Proteomes" id="UP001162480"/>
    </source>
</evidence>
<dbReference type="Gene3D" id="1.10.640.10">
    <property type="entry name" value="Haem peroxidase domain superfamily, animal type"/>
    <property type="match status" value="1"/>
</dbReference>
<dbReference type="Pfam" id="PF03098">
    <property type="entry name" value="An_peroxidase"/>
    <property type="match status" value="1"/>
</dbReference>
<dbReference type="EMBL" id="OX597833">
    <property type="protein sequence ID" value="CAI9737909.1"/>
    <property type="molecule type" value="Genomic_DNA"/>
</dbReference>
<dbReference type="Proteomes" id="UP001162480">
    <property type="component" value="Chromosome 20"/>
</dbReference>
<gene>
    <name evidence="4" type="ORF">OCTVUL_1B029231</name>
</gene>
<evidence type="ECO:0000313" key="4">
    <source>
        <dbReference type="EMBL" id="CAI9737909.1"/>
    </source>
</evidence>
<keyword evidence="2" id="KW-0964">Secreted</keyword>
<name>A0AA36BPU0_OCTVU</name>
<evidence type="ECO:0000256" key="3">
    <source>
        <dbReference type="ARBA" id="ARBA00023180"/>
    </source>
</evidence>